<feature type="compositionally biased region" description="Basic and acidic residues" evidence="2">
    <location>
        <begin position="1409"/>
        <end position="1424"/>
    </location>
</feature>
<feature type="region of interest" description="Disordered" evidence="2">
    <location>
        <begin position="1455"/>
        <end position="1488"/>
    </location>
</feature>
<evidence type="ECO:0000313" key="4">
    <source>
        <dbReference type="Proteomes" id="UP000009168"/>
    </source>
</evidence>
<dbReference type="HOGENOM" id="CLU_248158_0_0_1"/>
<feature type="coiled-coil region" evidence="1">
    <location>
        <begin position="704"/>
        <end position="879"/>
    </location>
</feature>
<keyword evidence="4" id="KW-1185">Reference proteome</keyword>
<feature type="coiled-coil region" evidence="1">
    <location>
        <begin position="531"/>
        <end position="558"/>
    </location>
</feature>
<feature type="compositionally biased region" description="Low complexity" evidence="2">
    <location>
        <begin position="1304"/>
        <end position="1315"/>
    </location>
</feature>
<proteinExistence type="predicted"/>
<feature type="compositionally biased region" description="Basic and acidic residues" evidence="2">
    <location>
        <begin position="1390"/>
        <end position="1401"/>
    </location>
</feature>
<dbReference type="OrthoDB" id="2378640at2759"/>
<evidence type="ECO:0000256" key="1">
    <source>
        <dbReference type="SAM" id="Coils"/>
    </source>
</evidence>
<feature type="region of interest" description="Disordered" evidence="2">
    <location>
        <begin position="1"/>
        <end position="34"/>
    </location>
</feature>
<evidence type="ECO:0000256" key="2">
    <source>
        <dbReference type="SAM" id="MobiDB-lite"/>
    </source>
</evidence>
<accession>I7LV62</accession>
<protein>
    <submittedName>
        <fullName evidence="3">Uncharacterized protein</fullName>
    </submittedName>
</protein>
<organism evidence="3 4">
    <name type="scientific">Tetrahymena thermophila (strain SB210)</name>
    <dbReference type="NCBI Taxonomy" id="312017"/>
    <lineage>
        <taxon>Eukaryota</taxon>
        <taxon>Sar</taxon>
        <taxon>Alveolata</taxon>
        <taxon>Ciliophora</taxon>
        <taxon>Intramacronucleata</taxon>
        <taxon>Oligohymenophorea</taxon>
        <taxon>Hymenostomatida</taxon>
        <taxon>Tetrahymenina</taxon>
        <taxon>Tetrahymenidae</taxon>
        <taxon>Tetrahymena</taxon>
    </lineage>
</organism>
<dbReference type="EMBL" id="GG662666">
    <property type="protein sequence ID" value="EAR97287.1"/>
    <property type="molecule type" value="Genomic_DNA"/>
</dbReference>
<feature type="coiled-coil region" evidence="1">
    <location>
        <begin position="1078"/>
        <end position="1116"/>
    </location>
</feature>
<feature type="compositionally biased region" description="Basic and acidic residues" evidence="2">
    <location>
        <begin position="1292"/>
        <end position="1303"/>
    </location>
</feature>
<dbReference type="KEGG" id="tet:TTHERM_00335640"/>
<name>I7LV62_TETTS</name>
<sequence length="1512" mass="173000">MSNNPNSLRGSFLNNNGQKTTQIPTSTFSVPSSQPIGSNPISTYTTYQPITTTSYMGTTTNPSIYSSYSSTTTPGFTTANPVPSSYLSSFGTATGTATAGLTTSSLSQQQTTTTYTNLATQFQIPQSQITPVQGTNTATTITTTTTGYSVPATQTLSYDSAYIQEILNRSKQSVSDGQQKMQDLANSTTTNQVQLVPGSGLTTSQNNENLQTSSITSSNLYSSNIANPIYTNNLTTSTNYDKFSPVKQSTTFTTASQVAPGINYRVEVKAQMKYLSHVKEEMLQKQQEYQKDISGLLTGMKREMEAEFEKTLDHVHNSQNESNQKSLVLQKEVETLTEKLFMSTQINDVQQVKIKNLEQALDKVNEENIKLQSSNLDLDQVKTELSVIKTENEALRQSQTSGSESLTQEIKLLEQQYLQEKDKNHHLVAAHSEEILKLNHHISELEDQIVHIQKELNEKSIQVQQLQKEKEIILVEKNTISQSLVEKETIIEKEKKEIVHISSVNESEVHSLREQISKLQSEIRLNSEGQQNDFTALIEALKRDIEEKDQQLKQLREFVMEVQHAGQIKVLEREQQLLEKDKIIESQKEELMLLSSKLEQVIREKTFTVSGEIGHVTESVRIDVKSQNKERQETEVKQQVQEIPIEGEEEEEAGVEEVEFDMEVKQAKETRQEGDKQGFFDQASSLSKELMENKQVQDNLLKEKDGLSKKVTELNVKYLDAEKQNNEKIAQYQKQEAELKQQIQKLQQNVDELTKQIQSQKEQLQQDADAKLVNETNKIKQGHQAKVIYLNAEIAALKEKLNEEKTQSEQRVSQVLQSQNSSSSELITKHELRVTELQNNFNLQRNDLETKIVDLQHQLAALEQKLRDEKSNHEALINQNIASNKSSLDEQARGYELKLAEQQKSYELKITEINSKHQQASQEVEINYKKQITELQAQSQLNLKLFEERETTTKQLEQNHSQAIQNIKDTHLSEINNLKNQFSADQAKLQQENKAVITQLKAQIQNLEIQINELNQNHSIQIQNLNKDHQAKLTQVEVQYKQTISTIEESHKTYISSIQENHKKEISLAEEASKKQLNASEQQKLETIENQYKQRINNLESEHKLQIEQLEKQHTQKVSNLEKDFQSKIDETIKSYNIKIQEIEKNYSQKIAIVISEKEELSAQNSAASKGQQDKEAQLQKEISELKLKIETLVNNHQKEIIKQEEKYNLLRQTVQQISQNSQNVSVTSNIQSSSSSSTVNNGDYLVLQHDYNQLIEVNKENLKKIQEERRLYGILQDDYIKLEQQFTTLKNEKKNSDKKSKTAESNTAATTTSGASQLKNKAYFEVDQRVSKELELTVLKLKEENAIIRDQLKKEYEDKIYSLEKQAIEYEKKMIELEQVKVELKAMKDEKEEADWEKARKNNGNKGASKEEQAKKTGLEKEKEELQKVLEKKNEEIRKLKNDYKKLEKQLKNLQAKSPQVTPAPATVESQPTLNTEEAETKKGKKKGYKIDDDLQKIFKLSDIIYQINQI</sequence>
<gene>
    <name evidence="3" type="ORF">TTHERM_00335640</name>
</gene>
<keyword evidence="1" id="KW-0175">Coiled coil</keyword>
<feature type="region of interest" description="Disordered" evidence="2">
    <location>
        <begin position="1292"/>
        <end position="1315"/>
    </location>
</feature>
<reference evidence="4" key="1">
    <citation type="journal article" date="2006" name="PLoS Biol.">
        <title>Macronuclear genome sequence of the ciliate Tetrahymena thermophila, a model eukaryote.</title>
        <authorList>
            <person name="Eisen J.A."/>
            <person name="Coyne R.S."/>
            <person name="Wu M."/>
            <person name="Wu D."/>
            <person name="Thiagarajan M."/>
            <person name="Wortman J.R."/>
            <person name="Badger J.H."/>
            <person name="Ren Q."/>
            <person name="Amedeo P."/>
            <person name="Jones K.M."/>
            <person name="Tallon L.J."/>
            <person name="Delcher A.L."/>
            <person name="Salzberg S.L."/>
            <person name="Silva J.C."/>
            <person name="Haas B.J."/>
            <person name="Majoros W.H."/>
            <person name="Farzad M."/>
            <person name="Carlton J.M."/>
            <person name="Smith R.K. Jr."/>
            <person name="Garg J."/>
            <person name="Pearlman R.E."/>
            <person name="Karrer K.M."/>
            <person name="Sun L."/>
            <person name="Manning G."/>
            <person name="Elde N.C."/>
            <person name="Turkewitz A.P."/>
            <person name="Asai D.J."/>
            <person name="Wilkes D.E."/>
            <person name="Wang Y."/>
            <person name="Cai H."/>
            <person name="Collins K."/>
            <person name="Stewart B.A."/>
            <person name="Lee S.R."/>
            <person name="Wilamowska K."/>
            <person name="Weinberg Z."/>
            <person name="Ruzzo W.L."/>
            <person name="Wloga D."/>
            <person name="Gaertig J."/>
            <person name="Frankel J."/>
            <person name="Tsao C.-C."/>
            <person name="Gorovsky M.A."/>
            <person name="Keeling P.J."/>
            <person name="Waller R.F."/>
            <person name="Patron N.J."/>
            <person name="Cherry J.M."/>
            <person name="Stover N.A."/>
            <person name="Krieger C.J."/>
            <person name="del Toro C."/>
            <person name="Ryder H.F."/>
            <person name="Williamson S.C."/>
            <person name="Barbeau R.A."/>
            <person name="Hamilton E.P."/>
            <person name="Orias E."/>
        </authorList>
    </citation>
    <scope>NUCLEOTIDE SEQUENCE [LARGE SCALE GENOMIC DNA]</scope>
    <source>
        <strain evidence="4">SB210</strain>
    </source>
</reference>
<dbReference type="GeneID" id="7838552"/>
<dbReference type="OMA" id="HAQHVNC"/>
<dbReference type="eggNOG" id="ENOG502QQB7">
    <property type="taxonomic scope" value="Eukaryota"/>
</dbReference>
<feature type="coiled-coil region" evidence="1">
    <location>
        <begin position="972"/>
        <end position="1024"/>
    </location>
</feature>
<dbReference type="Proteomes" id="UP000009168">
    <property type="component" value="Unassembled WGS sequence"/>
</dbReference>
<feature type="region of interest" description="Disordered" evidence="2">
    <location>
        <begin position="1390"/>
        <end position="1424"/>
    </location>
</feature>
<dbReference type="InParanoid" id="I7LV62"/>
<feature type="coiled-coil region" evidence="1">
    <location>
        <begin position="347"/>
        <end position="476"/>
    </location>
</feature>
<dbReference type="RefSeq" id="XP_001017532.1">
    <property type="nucleotide sequence ID" value="XM_001017532.1"/>
</dbReference>
<feature type="coiled-coil region" evidence="1">
    <location>
        <begin position="584"/>
        <end position="642"/>
    </location>
</feature>
<evidence type="ECO:0000313" key="3">
    <source>
        <dbReference type="EMBL" id="EAR97287.1"/>
    </source>
</evidence>
<feature type="coiled-coil region" evidence="1">
    <location>
        <begin position="1169"/>
        <end position="1221"/>
    </location>
</feature>